<sequence length="254" mass="29134">MDSHIVENASPFSYSVDDISKQHICQFANSLKDFKNLREQLYSAAEYFESSYVKENHKHFLVEGSKDYVARALVHTVDHLGSVADKLNKFLDDKAKEFSDTSIRFSSIQQDYLCSRRLCQISQIKDFAERLQSMSGIWQAPTYAKKGQSRISSPGNSPISEVFSYSRVLSDGESVRCSAVSPLRLLRRWSTIPYRSTSPNPSSRGTSPLEPRRAISVCRRSEMRNQERDVESYVQKSSHVFEAFLNRHQSRQEL</sequence>
<name>A0A2Z7C353_9LAMI</name>
<evidence type="ECO:0000256" key="3">
    <source>
        <dbReference type="SAM" id="MobiDB-lite"/>
    </source>
</evidence>
<reference evidence="4 5" key="1">
    <citation type="journal article" date="2015" name="Proc. Natl. Acad. Sci. U.S.A.">
        <title>The resurrection genome of Boea hygrometrica: A blueprint for survival of dehydration.</title>
        <authorList>
            <person name="Xiao L."/>
            <person name="Yang G."/>
            <person name="Zhang L."/>
            <person name="Yang X."/>
            <person name="Zhao S."/>
            <person name="Ji Z."/>
            <person name="Zhou Q."/>
            <person name="Hu M."/>
            <person name="Wang Y."/>
            <person name="Chen M."/>
            <person name="Xu Y."/>
            <person name="Jin H."/>
            <person name="Xiao X."/>
            <person name="Hu G."/>
            <person name="Bao F."/>
            <person name="Hu Y."/>
            <person name="Wan P."/>
            <person name="Li L."/>
            <person name="Deng X."/>
            <person name="Kuang T."/>
            <person name="Xiang C."/>
            <person name="Zhu J.K."/>
            <person name="Oliver M.J."/>
            <person name="He Y."/>
        </authorList>
    </citation>
    <scope>NUCLEOTIDE SEQUENCE [LARGE SCALE GENOMIC DNA]</scope>
    <source>
        <strain evidence="5">cv. XS01</strain>
    </source>
</reference>
<evidence type="ECO:0000313" key="5">
    <source>
        <dbReference type="Proteomes" id="UP000250235"/>
    </source>
</evidence>
<dbReference type="AlphaFoldDB" id="A0A2Z7C353"/>
<dbReference type="Gene3D" id="6.10.140.1620">
    <property type="match status" value="1"/>
</dbReference>
<feature type="region of interest" description="Disordered" evidence="3">
    <location>
        <begin position="195"/>
        <end position="214"/>
    </location>
</feature>
<comment type="function">
    <text evidence="2">Involved in regulation of actin and microtubule organization. Part of a WAVE complex that activates the Arp2/3 complex.</text>
</comment>
<dbReference type="Proteomes" id="UP000250235">
    <property type="component" value="Unassembled WGS sequence"/>
</dbReference>
<organism evidence="4 5">
    <name type="scientific">Dorcoceras hygrometricum</name>
    <dbReference type="NCBI Taxonomy" id="472368"/>
    <lineage>
        <taxon>Eukaryota</taxon>
        <taxon>Viridiplantae</taxon>
        <taxon>Streptophyta</taxon>
        <taxon>Embryophyta</taxon>
        <taxon>Tracheophyta</taxon>
        <taxon>Spermatophyta</taxon>
        <taxon>Magnoliopsida</taxon>
        <taxon>eudicotyledons</taxon>
        <taxon>Gunneridae</taxon>
        <taxon>Pentapetalae</taxon>
        <taxon>asterids</taxon>
        <taxon>lamiids</taxon>
        <taxon>Lamiales</taxon>
        <taxon>Gesneriaceae</taxon>
        <taxon>Didymocarpoideae</taxon>
        <taxon>Trichosporeae</taxon>
        <taxon>Loxocarpinae</taxon>
        <taxon>Dorcoceras</taxon>
    </lineage>
</organism>
<dbReference type="InterPro" id="IPR028457">
    <property type="entry name" value="ABI"/>
</dbReference>
<dbReference type="PANTHER" id="PTHR10460">
    <property type="entry name" value="ABL INTERACTOR FAMILY MEMBER"/>
    <property type="match status" value="1"/>
</dbReference>
<evidence type="ECO:0000313" key="4">
    <source>
        <dbReference type="EMBL" id="KZV40929.1"/>
    </source>
</evidence>
<gene>
    <name evidence="4" type="ORF">F511_05174</name>
</gene>
<dbReference type="EMBL" id="KQ999852">
    <property type="protein sequence ID" value="KZV40929.1"/>
    <property type="molecule type" value="Genomic_DNA"/>
</dbReference>
<accession>A0A2Z7C353</accession>
<protein>
    <submittedName>
        <fullName evidence="4">Uncharacterized protein</fullName>
    </submittedName>
</protein>
<keyword evidence="5" id="KW-1185">Reference proteome</keyword>
<evidence type="ECO:0000256" key="1">
    <source>
        <dbReference type="ARBA" id="ARBA00010020"/>
    </source>
</evidence>
<dbReference type="OrthoDB" id="1927036at2759"/>
<proteinExistence type="inferred from homology"/>
<feature type="compositionally biased region" description="Polar residues" evidence="3">
    <location>
        <begin position="195"/>
        <end position="206"/>
    </location>
</feature>
<comment type="similarity">
    <text evidence="1">Belongs to the ABI family.</text>
</comment>
<dbReference type="PANTHER" id="PTHR10460:SF34">
    <property type="entry name" value="PROTEIN ABIL2-LIKE"/>
    <property type="match status" value="1"/>
</dbReference>
<evidence type="ECO:0000256" key="2">
    <source>
        <dbReference type="ARBA" id="ARBA00025223"/>
    </source>
</evidence>